<evidence type="ECO:0000313" key="5">
    <source>
        <dbReference type="EMBL" id="CKR00295.1"/>
    </source>
</evidence>
<dbReference type="EMBL" id="CSAJ01000058">
    <property type="protein sequence ID" value="COV68867.1"/>
    <property type="molecule type" value="Genomic_DNA"/>
</dbReference>
<reference evidence="16 31" key="6">
    <citation type="submission" date="2018-08" db="EMBL/GenBank/DDBJ databases">
        <authorList>
            <person name="Fokvardsen B D."/>
            <person name="Norman A."/>
        </authorList>
    </citation>
    <scope>NUCLEOTIDE SEQUENCE [LARGE SCALE GENOMIC DNA]</scope>
    <source>
        <strain evidence="16 31">DKC2</strain>
    </source>
</reference>
<reference evidence="8 28" key="3">
    <citation type="submission" date="2015-03" db="EMBL/GenBank/DDBJ databases">
        <authorList>
            <consortium name="Pathogen Informatics"/>
            <person name="Murphy D."/>
        </authorList>
    </citation>
    <scope>NUCLEOTIDE SEQUENCE [LARGE SCALE GENOMIC DNA]</scope>
    <source>
        <strain evidence="8 28">0268S</strain>
        <strain evidence="14">N09902308</strain>
    </source>
</reference>
<evidence type="ECO:0000313" key="21">
    <source>
        <dbReference type="Proteomes" id="UP000045842"/>
    </source>
</evidence>
<evidence type="ECO:0000313" key="27">
    <source>
        <dbReference type="Proteomes" id="UP000049023"/>
    </source>
</evidence>
<dbReference type="Proteomes" id="UP000300237">
    <property type="component" value="Chromosome"/>
</dbReference>
<evidence type="ECO:0000313" key="14">
    <source>
        <dbReference type="EMBL" id="COZ91524.1"/>
    </source>
</evidence>
<dbReference type="Proteomes" id="UP000189452">
    <property type="component" value="Chromosome"/>
</dbReference>
<dbReference type="EMBL" id="CNFT01001491">
    <property type="protein sequence ID" value="CKT35284.1"/>
    <property type="molecule type" value="Genomic_DNA"/>
</dbReference>
<dbReference type="Proteomes" id="UP000049023">
    <property type="component" value="Unassembled WGS sequence"/>
</dbReference>
<evidence type="ECO:0000313" key="16">
    <source>
        <dbReference type="EMBL" id="VCU49966.1"/>
    </source>
</evidence>
<evidence type="ECO:0000313" key="15">
    <source>
        <dbReference type="EMBL" id="OMH59619.1"/>
    </source>
</evidence>
<keyword evidence="1" id="KW-0812">Transmembrane</keyword>
<evidence type="ECO:0000313" key="30">
    <source>
        <dbReference type="Proteomes" id="UP000189452"/>
    </source>
</evidence>
<dbReference type="EMBL" id="COPH01000013">
    <property type="protein sequence ID" value="CLW15162.1"/>
    <property type="molecule type" value="Genomic_DNA"/>
</dbReference>
<dbReference type="Proteomes" id="UP000050139">
    <property type="component" value="Unassembled WGS sequence"/>
</dbReference>
<evidence type="ECO:0000256" key="1">
    <source>
        <dbReference type="SAM" id="Phobius"/>
    </source>
</evidence>
<dbReference type="PATRIC" id="fig|1773.2385.peg.3231"/>
<evidence type="ECO:0000313" key="11">
    <source>
        <dbReference type="EMBL" id="COW28211.1"/>
    </source>
</evidence>
<sequence length="79" mass="8708">MSPWCIDYVPSYFVGVASAFALPACAFTTIDPVADMYRDGVSPEPGRQTLPTVTIIPLWGINTRVTRPKPFLQKISYGD</sequence>
<evidence type="ECO:0000313" key="19">
    <source>
        <dbReference type="Proteomes" id="UP000039217"/>
    </source>
</evidence>
<dbReference type="Proteomes" id="UP000045842">
    <property type="component" value="Unassembled WGS sequence"/>
</dbReference>
<evidence type="ECO:0000313" key="26">
    <source>
        <dbReference type="Proteomes" id="UP000048948"/>
    </source>
</evidence>
<dbReference type="Proteomes" id="UP000044938">
    <property type="component" value="Unassembled WGS sequence"/>
</dbReference>
<keyword evidence="1" id="KW-1133">Transmembrane helix</keyword>
<evidence type="ECO:0000313" key="8">
    <source>
        <dbReference type="EMBL" id="CLW15162.1"/>
    </source>
</evidence>
<evidence type="ECO:0000313" key="12">
    <source>
        <dbReference type="EMBL" id="COX25203.1"/>
    </source>
</evidence>
<accession>A0A0E7SF76</accession>
<dbReference type="AlphaFoldDB" id="A0A0E7SF76"/>
<dbReference type="EMBL" id="CNFU01000049">
    <property type="protein sequence ID" value="CKR00295.1"/>
    <property type="molecule type" value="Genomic_DNA"/>
</dbReference>
<dbReference type="EMBL" id="CSBK01002520">
    <property type="protein sequence ID" value="COZ91524.1"/>
    <property type="molecule type" value="Genomic_DNA"/>
</dbReference>
<dbReference type="EMBL" id="LWDQ01000001">
    <property type="protein sequence ID" value="OMH59619.1"/>
    <property type="molecule type" value="Genomic_DNA"/>
</dbReference>
<feature type="transmembrane region" description="Helical" evidence="1">
    <location>
        <begin position="12"/>
        <end position="30"/>
    </location>
</feature>
<gene>
    <name evidence="15" type="ORF">A4S10_01789</name>
    <name evidence="16" type="ORF">DKC2_1801</name>
    <name evidence="4" type="ORF">ERS007657_01917</name>
    <name evidence="9" type="ORF">ERS007661_02934</name>
    <name evidence="11" type="ORF">ERS007679_03545</name>
    <name evidence="2" type="ORF">ERS007681_03705</name>
    <name evidence="3" type="ORF">ERS007688_02623</name>
    <name evidence="12" type="ORF">ERS007703_04974</name>
    <name evidence="10" type="ORF">ERS007720_00728</name>
    <name evidence="14" type="ORF">ERS007739_04244</name>
    <name evidence="13" type="ORF">ERS007741_04492</name>
    <name evidence="6" type="ORF">ERS027646_00109</name>
    <name evidence="7" type="ORF">ERS027659_04288</name>
    <name evidence="5" type="ORF">ERS027661_00431</name>
    <name evidence="8" type="ORF">ERS094118_02000</name>
</gene>
<dbReference type="STRING" id="1806.RN08_1894"/>
<proteinExistence type="predicted"/>
<evidence type="ECO:0000313" key="10">
    <source>
        <dbReference type="EMBL" id="COV68867.1"/>
    </source>
</evidence>
<evidence type="ECO:0000313" key="18">
    <source>
        <dbReference type="Proteomes" id="UP000039021"/>
    </source>
</evidence>
<dbReference type="Proteomes" id="UP000046680">
    <property type="component" value="Unassembled WGS sequence"/>
</dbReference>
<evidence type="ECO:0000313" key="31">
    <source>
        <dbReference type="Proteomes" id="UP000300237"/>
    </source>
</evidence>
<dbReference type="Proteomes" id="UP000048948">
    <property type="component" value="Unassembled WGS sequence"/>
</dbReference>
<evidence type="ECO:0000313" key="6">
    <source>
        <dbReference type="EMBL" id="CKR58329.1"/>
    </source>
</evidence>
<dbReference type="Proteomes" id="UP000048289">
    <property type="component" value="Unassembled WGS sequence"/>
</dbReference>
<evidence type="ECO:0000313" key="2">
    <source>
        <dbReference type="EMBL" id="CFE44784.1"/>
    </source>
</evidence>
<dbReference type="EMBL" id="CGCX01000663">
    <property type="protein sequence ID" value="CFR81227.1"/>
    <property type="molecule type" value="Genomic_DNA"/>
</dbReference>
<dbReference type="EMBL" id="CSAD01000668">
    <property type="protein sequence ID" value="COW28211.1"/>
    <property type="molecule type" value="Genomic_DNA"/>
</dbReference>
<evidence type="ECO:0000313" key="9">
    <source>
        <dbReference type="EMBL" id="CNV68994.1"/>
    </source>
</evidence>
<dbReference type="EMBL" id="CNGE01000008">
    <property type="protein sequence ID" value="CKR58329.1"/>
    <property type="molecule type" value="Genomic_DNA"/>
</dbReference>
<dbReference type="EMBL" id="CQQC01001154">
    <property type="protein sequence ID" value="CNV68994.1"/>
    <property type="molecule type" value="Genomic_DNA"/>
</dbReference>
<evidence type="ECO:0000313" key="24">
    <source>
        <dbReference type="Proteomes" id="UP000048289"/>
    </source>
</evidence>
<keyword evidence="1" id="KW-0472">Membrane</keyword>
<reference evidence="15 30" key="5">
    <citation type="submission" date="2017-02" db="EMBL/GenBank/DDBJ databases">
        <title>Protein polymorphisms may explain contrasting epidemiological fitness of two variants of a multidrug-resistant Mycobacterium tuberculosis strain.</title>
        <authorList>
            <person name="Bigi M.M."/>
            <person name="Lopez B."/>
            <person name="Blanco F.C."/>
            <person name="Sasiain M.C."/>
            <person name="De La Barrera S."/>
            <person name="Ritacco V."/>
            <person name="Bigi F."/>
            <person name="Soria M.A."/>
        </authorList>
    </citation>
    <scope>NUCLEOTIDE SEQUENCE [LARGE SCALE GENOMIC DNA]</scope>
    <source>
        <strain evidence="15 30">6548</strain>
    </source>
</reference>
<evidence type="ECO:0000313" key="28">
    <source>
        <dbReference type="Proteomes" id="UP000050139"/>
    </source>
</evidence>
<evidence type="ECO:0008006" key="32">
    <source>
        <dbReference type="Google" id="ProtNLM"/>
    </source>
</evidence>
<evidence type="ECO:0000313" key="22">
    <source>
        <dbReference type="Proteomes" id="UP000046680"/>
    </source>
</evidence>
<evidence type="ECO:0000313" key="4">
    <source>
        <dbReference type="EMBL" id="CFR81227.1"/>
    </source>
</evidence>
<reference evidence="17 18" key="2">
    <citation type="submission" date="2015-03" db="EMBL/GenBank/DDBJ databases">
        <authorList>
            <consortium name="Pathogen Informatics"/>
        </authorList>
    </citation>
    <scope>NUCLEOTIDE SEQUENCE [LARGE SCALE GENOMIC DNA]</scope>
    <source>
        <strain evidence="6 26">Bir 172</strain>
        <strain evidence="7 29">Bir 185</strain>
        <strain evidence="5 27">Bir 187</strain>
        <strain evidence="4 22">C09601061</strain>
        <strain evidence="9 19">D00501624</strain>
        <strain evidence="11 21">G09801536</strain>
        <strain evidence="2 24">G09901357</strain>
        <strain evidence="3 23">H09601792</strain>
        <strain evidence="17">K00500041</strain>
        <strain evidence="10 20">M09401471</strain>
        <strain evidence="18">N09902308</strain>
        <strain evidence="13 25">P00601463</strain>
    </source>
</reference>
<evidence type="ECO:0000313" key="17">
    <source>
        <dbReference type="Proteomes" id="UP000038802"/>
    </source>
</evidence>
<evidence type="ECO:0000313" key="7">
    <source>
        <dbReference type="EMBL" id="CKT35284.1"/>
    </source>
</evidence>
<dbReference type="EMBL" id="CFOE01000690">
    <property type="protein sequence ID" value="CFE44784.1"/>
    <property type="molecule type" value="Genomic_DNA"/>
</dbReference>
<dbReference type="Proteomes" id="UP000038802">
    <property type="component" value="Unassembled WGS sequence"/>
</dbReference>
<evidence type="ECO:0000313" key="13">
    <source>
        <dbReference type="EMBL" id="COX52164.1"/>
    </source>
</evidence>
<dbReference type="EMBL" id="LR027516">
    <property type="protein sequence ID" value="VCU49966.1"/>
    <property type="molecule type" value="Genomic_DNA"/>
</dbReference>
<dbReference type="EMBL" id="CHKL01000975">
    <property type="protein sequence ID" value="COX52164.1"/>
    <property type="molecule type" value="Genomic_DNA"/>
</dbReference>
<evidence type="ECO:0000313" key="20">
    <source>
        <dbReference type="Proteomes" id="UP000044938"/>
    </source>
</evidence>
<dbReference type="EMBL" id="CSAE01001052">
    <property type="protein sequence ID" value="COX25203.1"/>
    <property type="molecule type" value="Genomic_DNA"/>
</dbReference>
<dbReference type="Proteomes" id="UP000046947">
    <property type="component" value="Unassembled WGS sequence"/>
</dbReference>
<evidence type="ECO:0000313" key="23">
    <source>
        <dbReference type="Proteomes" id="UP000046947"/>
    </source>
</evidence>
<dbReference type="EMBL" id="CFOH01000460">
    <property type="protein sequence ID" value="CFE57635.1"/>
    <property type="molecule type" value="Genomic_DNA"/>
</dbReference>
<dbReference type="Proteomes" id="UP000048600">
    <property type="component" value="Unassembled WGS sequence"/>
</dbReference>
<dbReference type="Proteomes" id="UP000039021">
    <property type="component" value="Unassembled WGS sequence"/>
</dbReference>
<dbReference type="Proteomes" id="UP000050164">
    <property type="component" value="Unassembled WGS sequence"/>
</dbReference>
<evidence type="ECO:0000313" key="3">
    <source>
        <dbReference type="EMBL" id="CFE57635.1"/>
    </source>
</evidence>
<evidence type="ECO:0000313" key="29">
    <source>
        <dbReference type="Proteomes" id="UP000050164"/>
    </source>
</evidence>
<evidence type="ECO:0000313" key="25">
    <source>
        <dbReference type="Proteomes" id="UP000048600"/>
    </source>
</evidence>
<protein>
    <recommendedName>
        <fullName evidence="32">Transmembrane protein</fullName>
    </recommendedName>
</protein>
<reference evidence="12" key="1">
    <citation type="submission" date="2015-03" db="EMBL/GenBank/DDBJ databases">
        <authorList>
            <person name="Murphy D."/>
        </authorList>
    </citation>
    <scope>NUCLEOTIDE SEQUENCE [LARGE SCALE GENOMIC DNA]</scope>
    <source>
        <strain evidence="12">K00500041</strain>
    </source>
</reference>
<name>A0A0E7SF76_MYCTX</name>
<organism evidence="13 25">
    <name type="scientific">Mycobacterium tuberculosis</name>
    <dbReference type="NCBI Taxonomy" id="1773"/>
    <lineage>
        <taxon>Bacteria</taxon>
        <taxon>Bacillati</taxon>
        <taxon>Actinomycetota</taxon>
        <taxon>Actinomycetes</taxon>
        <taxon>Mycobacteriales</taxon>
        <taxon>Mycobacteriaceae</taxon>
        <taxon>Mycobacterium</taxon>
        <taxon>Mycobacterium tuberculosis complex</taxon>
    </lineage>
</organism>
<reference evidence="15 30" key="4">
    <citation type="submission" date="2016-04" db="EMBL/GenBank/DDBJ databases">
        <authorList>
            <person name="Bigi M."/>
            <person name="Bigi F."/>
            <person name="Soria M.A."/>
        </authorList>
    </citation>
    <scope>NUCLEOTIDE SEQUENCE [LARGE SCALE GENOMIC DNA]</scope>
    <source>
        <strain evidence="15 30">6548</strain>
    </source>
</reference>
<dbReference type="Proteomes" id="UP000039217">
    <property type="component" value="Unassembled WGS sequence"/>
</dbReference>